<evidence type="ECO:0000313" key="8">
    <source>
        <dbReference type="EMBL" id="KTD83436.1"/>
    </source>
</evidence>
<reference evidence="8 9" key="1">
    <citation type="journal article" date="2015" name="Int. Biodeterior. Biodegradation">
        <title>Physiological and genetic screening methods for the isolation of methyl tert-butyl ether-degrading bacteria for bioremediation purposes.</title>
        <authorList>
            <person name="Guisado I.M."/>
            <person name="Purswani J."/>
            <person name="Gonzalez Lopez J."/>
            <person name="Pozo C."/>
        </authorList>
    </citation>
    <scope>NUCLEOTIDE SEQUENCE [LARGE SCALE GENOMIC DNA]</scope>
    <source>
        <strain evidence="8 9">SH7</strain>
    </source>
</reference>
<keyword evidence="4" id="KW-0564">Palmitate</keyword>
<keyword evidence="3" id="KW-0472">Membrane</keyword>
<dbReference type="InterPro" id="IPR050490">
    <property type="entry name" value="Bact_solute-bd_prot1"/>
</dbReference>
<proteinExistence type="predicted"/>
<dbReference type="EMBL" id="LCZJ02000065">
    <property type="protein sequence ID" value="KTD83436.1"/>
    <property type="molecule type" value="Genomic_DNA"/>
</dbReference>
<dbReference type="Pfam" id="PF01547">
    <property type="entry name" value="SBP_bac_1"/>
    <property type="match status" value="1"/>
</dbReference>
<feature type="region of interest" description="Disordered" evidence="6">
    <location>
        <begin position="27"/>
        <end position="50"/>
    </location>
</feature>
<evidence type="ECO:0000256" key="4">
    <source>
        <dbReference type="ARBA" id="ARBA00023139"/>
    </source>
</evidence>
<keyword evidence="9" id="KW-1185">Reference proteome</keyword>
<evidence type="ECO:0008006" key="10">
    <source>
        <dbReference type="Google" id="ProtNLM"/>
    </source>
</evidence>
<accession>A0A0W1AQ27</accession>
<dbReference type="InterPro" id="IPR006059">
    <property type="entry name" value="SBP"/>
</dbReference>
<dbReference type="PROSITE" id="PS51257">
    <property type="entry name" value="PROKAR_LIPOPROTEIN"/>
    <property type="match status" value="1"/>
</dbReference>
<keyword evidence="5" id="KW-0449">Lipoprotein</keyword>
<evidence type="ECO:0000313" key="9">
    <source>
        <dbReference type="Proteomes" id="UP000054709"/>
    </source>
</evidence>
<keyword evidence="2 7" id="KW-0732">Signal</keyword>
<protein>
    <recommendedName>
        <fullName evidence="10">Sugar ABC transporter permease</fullName>
    </recommendedName>
</protein>
<gene>
    <name evidence="8" type="ORF">UQ64_02025</name>
</gene>
<feature type="chain" id="PRO_5006920008" description="Sugar ABC transporter permease" evidence="7">
    <location>
        <begin position="30"/>
        <end position="540"/>
    </location>
</feature>
<feature type="compositionally biased region" description="Polar residues" evidence="6">
    <location>
        <begin position="27"/>
        <end position="49"/>
    </location>
</feature>
<evidence type="ECO:0000256" key="7">
    <source>
        <dbReference type="SAM" id="SignalP"/>
    </source>
</evidence>
<dbReference type="Proteomes" id="UP000054709">
    <property type="component" value="Unassembled WGS sequence"/>
</dbReference>
<dbReference type="PANTHER" id="PTHR43649">
    <property type="entry name" value="ARABINOSE-BINDING PROTEIN-RELATED"/>
    <property type="match status" value="1"/>
</dbReference>
<dbReference type="Gene3D" id="3.40.190.10">
    <property type="entry name" value="Periplasmic binding protein-like II"/>
    <property type="match status" value="2"/>
</dbReference>
<keyword evidence="1" id="KW-1003">Cell membrane</keyword>
<evidence type="ECO:0000256" key="3">
    <source>
        <dbReference type="ARBA" id="ARBA00023136"/>
    </source>
</evidence>
<evidence type="ECO:0000256" key="1">
    <source>
        <dbReference type="ARBA" id="ARBA00022475"/>
    </source>
</evidence>
<evidence type="ECO:0000256" key="2">
    <source>
        <dbReference type="ARBA" id="ARBA00022729"/>
    </source>
</evidence>
<feature type="signal peptide" evidence="7">
    <location>
        <begin position="1"/>
        <end position="29"/>
    </location>
</feature>
<organism evidence="8 9">
    <name type="scientific">Paenibacillus etheri</name>
    <dbReference type="NCBI Taxonomy" id="1306852"/>
    <lineage>
        <taxon>Bacteria</taxon>
        <taxon>Bacillati</taxon>
        <taxon>Bacillota</taxon>
        <taxon>Bacilli</taxon>
        <taxon>Bacillales</taxon>
        <taxon>Paenibacillaceae</taxon>
        <taxon>Paenibacillus</taxon>
    </lineage>
</organism>
<evidence type="ECO:0000256" key="5">
    <source>
        <dbReference type="ARBA" id="ARBA00023288"/>
    </source>
</evidence>
<dbReference type="SUPFAM" id="SSF53850">
    <property type="entry name" value="Periplasmic binding protein-like II"/>
    <property type="match status" value="1"/>
</dbReference>
<sequence length="540" mass="60895">MGNKKWMKSSAIIMMTVGMLLAGCSNNNAPQNSGSPANDSKGSDTQPLSGHQIVKDPLELKIHMHYTDTFIYDDNWPIFKEAEAMTNIKLKGTASKASTNSKELFNTMMASGKIPDLVHHQIKEQYDSLGIEGAFLELDGLIEEHAPNIKKFLSEHPDAAKFMKAYNGKTYFLNFTPDGPAAKGWFVRQDWLDKLGLEQPKTVDELHALLKAFKEKDPNGNGVNDEIPYFSRTKLDGIYDLLIQWGVRGGADAAKRGFYADNGVVKYGMYEPGYKTAIENIAKWYKEGLIDKEIFTRGAKARDILLGDNIGGITHDWFASTANFNDILATKIPGFSFGPMTPPANTEGKVVEESSRKQTHASGWGISAATKHPVEAIKYMDFWFSEEGRRLMNFGIEGKHYDLVDGKPKFKKSILENKEKTVIQQLQEEGGQIELAFHQDYAYEEQWTNATALKGIKEYIDNGFIMEAYPPISYTDEERTKFEELNAGVLTYVEEKLQRWVLGVEPVNDETFSKYIKELEDLGIKDLLALEQVAYDRYMK</sequence>
<dbReference type="PANTHER" id="PTHR43649:SF33">
    <property type="entry name" value="POLYGALACTURONAN_RHAMNOGALACTURONAN-BINDING PROTEIN YTCQ"/>
    <property type="match status" value="1"/>
</dbReference>
<dbReference type="RefSeq" id="WP_060626713.1">
    <property type="nucleotide sequence ID" value="NZ_LCZJ02000065.1"/>
</dbReference>
<evidence type="ECO:0000256" key="6">
    <source>
        <dbReference type="SAM" id="MobiDB-lite"/>
    </source>
</evidence>
<comment type="caution">
    <text evidence="8">The sequence shown here is derived from an EMBL/GenBank/DDBJ whole genome shotgun (WGS) entry which is preliminary data.</text>
</comment>
<name>A0A0W1AQ27_9BACL</name>
<dbReference type="AlphaFoldDB" id="A0A0W1AQ27"/>